<evidence type="ECO:0000256" key="2">
    <source>
        <dbReference type="HAMAP-Rule" id="MF_02128"/>
    </source>
</evidence>
<feature type="binding site" evidence="2">
    <location>
        <position position="159"/>
    </location>
    <ligand>
        <name>ATP</name>
        <dbReference type="ChEBI" id="CHEBI:30616"/>
    </ligand>
</feature>
<dbReference type="InterPro" id="IPR036921">
    <property type="entry name" value="PurM-like_N_sf"/>
</dbReference>
<dbReference type="Gene3D" id="3.30.1330.10">
    <property type="entry name" value="PurM-like, N-terminal domain"/>
    <property type="match status" value="1"/>
</dbReference>
<dbReference type="RefSeq" id="WP_068866145.1">
    <property type="nucleotide sequence ID" value="NZ_VDCI01000006.1"/>
</dbReference>
<dbReference type="PANTHER" id="PTHR30270:SF0">
    <property type="entry name" value="THIAMINE-MONOPHOSPHATE KINASE"/>
    <property type="match status" value="1"/>
</dbReference>
<dbReference type="SUPFAM" id="SSF56042">
    <property type="entry name" value="PurM C-terminal domain-like"/>
    <property type="match status" value="1"/>
</dbReference>
<keyword evidence="2" id="KW-0479">Metal-binding</keyword>
<feature type="binding site" evidence="2">
    <location>
        <position position="133"/>
    </location>
    <ligand>
        <name>Mg(2+)</name>
        <dbReference type="ChEBI" id="CHEBI:18420"/>
        <label>1</label>
    </ligand>
</feature>
<feature type="binding site" evidence="2">
    <location>
        <position position="85"/>
    </location>
    <ligand>
        <name>Mg(2+)</name>
        <dbReference type="ChEBI" id="CHEBI:18420"/>
        <label>3</label>
    </ligand>
</feature>
<feature type="binding site" evidence="2">
    <location>
        <position position="54"/>
    </location>
    <ligand>
        <name>Mg(2+)</name>
        <dbReference type="ChEBI" id="CHEBI:18420"/>
        <label>4</label>
    </ligand>
</feature>
<keyword evidence="2 4" id="KW-0418">Kinase</keyword>
<dbReference type="AlphaFoldDB" id="A0A5C4RZL0"/>
<proteinExistence type="inferred from homology"/>
<dbReference type="Pfam" id="PF00586">
    <property type="entry name" value="AIRS"/>
    <property type="match status" value="1"/>
</dbReference>
<feature type="domain" description="PurM-like N-terminal" evidence="3">
    <location>
        <begin position="37"/>
        <end position="150"/>
    </location>
</feature>
<name>A0A5C4RZL0_PROVB</name>
<dbReference type="EMBL" id="VDCI01000006">
    <property type="protein sequence ID" value="TNJ36379.1"/>
    <property type="molecule type" value="Genomic_DNA"/>
</dbReference>
<feature type="binding site" evidence="2">
    <location>
        <begin position="132"/>
        <end position="133"/>
    </location>
    <ligand>
        <name>ATP</name>
        <dbReference type="ChEBI" id="CHEBI:30616"/>
    </ligand>
</feature>
<dbReference type="InterPro" id="IPR016188">
    <property type="entry name" value="PurM-like_N"/>
</dbReference>
<evidence type="ECO:0000256" key="1">
    <source>
        <dbReference type="ARBA" id="ARBA00022977"/>
    </source>
</evidence>
<comment type="caution">
    <text evidence="4">The sequence shown here is derived from an EMBL/GenBank/DDBJ whole genome shotgun (WGS) entry which is preliminary data.</text>
</comment>
<dbReference type="GO" id="GO:0000287">
    <property type="term" value="F:magnesium ion binding"/>
    <property type="evidence" value="ECO:0007669"/>
    <property type="project" value="UniProtKB-UniRule"/>
</dbReference>
<dbReference type="PANTHER" id="PTHR30270">
    <property type="entry name" value="THIAMINE-MONOPHOSPHATE KINASE"/>
    <property type="match status" value="1"/>
</dbReference>
<dbReference type="HAMAP" id="MF_02128">
    <property type="entry name" value="TMP_kinase"/>
    <property type="match status" value="1"/>
</dbReference>
<feature type="binding site" evidence="2">
    <location>
        <position position="115"/>
    </location>
    <ligand>
        <name>ATP</name>
        <dbReference type="ChEBI" id="CHEBI:30616"/>
    </ligand>
</feature>
<dbReference type="UniPathway" id="UPA00060">
    <property type="reaction ID" value="UER00142"/>
</dbReference>
<feature type="binding site" evidence="2">
    <location>
        <position position="56"/>
    </location>
    <ligand>
        <name>Mg(2+)</name>
        <dbReference type="ChEBI" id="CHEBI:18420"/>
        <label>2</label>
    </ligand>
</feature>
<dbReference type="NCBIfam" id="TIGR01379">
    <property type="entry name" value="thiL"/>
    <property type="match status" value="1"/>
</dbReference>
<dbReference type="GO" id="GO:0009229">
    <property type="term" value="P:thiamine diphosphate biosynthetic process"/>
    <property type="evidence" value="ECO:0007669"/>
    <property type="project" value="UniProtKB-UniRule"/>
</dbReference>
<keyword evidence="2 4" id="KW-0808">Transferase</keyword>
<organism evidence="4 5">
    <name type="scientific">Prosthecochloris vibrioformis</name>
    <name type="common">Chlorobium vibrioforme</name>
    <dbReference type="NCBI Taxonomy" id="1098"/>
    <lineage>
        <taxon>Bacteria</taxon>
        <taxon>Pseudomonadati</taxon>
        <taxon>Chlorobiota</taxon>
        <taxon>Chlorobiia</taxon>
        <taxon>Chlorobiales</taxon>
        <taxon>Chlorobiaceae</taxon>
        <taxon>Prosthecochloris</taxon>
    </lineage>
</organism>
<dbReference type="CDD" id="cd02194">
    <property type="entry name" value="ThiL"/>
    <property type="match status" value="1"/>
</dbReference>
<dbReference type="InterPro" id="IPR036676">
    <property type="entry name" value="PurM-like_C_sf"/>
</dbReference>
<keyword evidence="1 2" id="KW-0784">Thiamine biosynthesis</keyword>
<protein>
    <recommendedName>
        <fullName evidence="2">Thiamine-monophosphate kinase</fullName>
        <shortName evidence="2">TMP kinase</shortName>
        <shortName evidence="2">Thiamine-phosphate kinase</shortName>
        <ecNumber evidence="2">2.7.4.16</ecNumber>
    </recommendedName>
</protein>
<feature type="binding site" evidence="2">
    <location>
        <position position="63"/>
    </location>
    <ligand>
        <name>substrate</name>
    </ligand>
</feature>
<reference evidence="4 5" key="1">
    <citation type="submission" date="2019-05" db="EMBL/GenBank/DDBJ databases">
        <title>Draft Whole-Genome sequence of the green sulfur bacterium Prosthecochloris vibrioformis DSM 260.</title>
        <authorList>
            <person name="Meyer T.E."/>
            <person name="Kyndt J.A."/>
        </authorList>
    </citation>
    <scope>NUCLEOTIDE SEQUENCE [LARGE SCALE GENOMIC DNA]</scope>
    <source>
        <strain evidence="4 5">DSM 260</strain>
    </source>
</reference>
<comment type="function">
    <text evidence="2">Catalyzes the ATP-dependent phosphorylation of thiamine-monophosphate (TMP) to form thiamine-pyrophosphate (TPP), the active form of vitamin B1.</text>
</comment>
<dbReference type="GO" id="GO:0009030">
    <property type="term" value="F:thiamine-phosphate kinase activity"/>
    <property type="evidence" value="ECO:0007669"/>
    <property type="project" value="UniProtKB-UniRule"/>
</dbReference>
<feature type="binding site" evidence="2">
    <location>
        <position position="55"/>
    </location>
    <ligand>
        <name>Mg(2+)</name>
        <dbReference type="ChEBI" id="CHEBI:18420"/>
        <label>1</label>
    </ligand>
</feature>
<evidence type="ECO:0000313" key="5">
    <source>
        <dbReference type="Proteomes" id="UP000309544"/>
    </source>
</evidence>
<feature type="binding site" evidence="2">
    <location>
        <position position="85"/>
    </location>
    <ligand>
        <name>Mg(2+)</name>
        <dbReference type="ChEBI" id="CHEBI:18420"/>
        <label>4</label>
    </ligand>
</feature>
<dbReference type="Gene3D" id="3.90.650.10">
    <property type="entry name" value="PurM-like C-terminal domain"/>
    <property type="match status" value="1"/>
</dbReference>
<feature type="binding site" evidence="2">
    <location>
        <position position="39"/>
    </location>
    <ligand>
        <name>Mg(2+)</name>
        <dbReference type="ChEBI" id="CHEBI:18420"/>
        <label>4</label>
    </ligand>
</feature>
<keyword evidence="2" id="KW-0067">ATP-binding</keyword>
<dbReference type="EC" id="2.7.4.16" evidence="2"/>
<feature type="binding site" evidence="2">
    <location>
        <position position="85"/>
    </location>
    <ligand>
        <name>Mg(2+)</name>
        <dbReference type="ChEBI" id="CHEBI:18420"/>
        <label>2</label>
    </ligand>
</feature>
<feature type="binding site" evidence="2">
    <location>
        <position position="244"/>
    </location>
    <ligand>
        <name>Mg(2+)</name>
        <dbReference type="ChEBI" id="CHEBI:18420"/>
        <label>3</label>
    </ligand>
</feature>
<comment type="miscellaneous">
    <text evidence="2">Reaction mechanism of ThiL seems to utilize a direct, inline transfer of the gamma-phosphate of ATP to TMP rather than a phosphorylated enzyme intermediate.</text>
</comment>
<dbReference type="InterPro" id="IPR006283">
    <property type="entry name" value="ThiL-like"/>
</dbReference>
<dbReference type="SUPFAM" id="SSF55326">
    <property type="entry name" value="PurM N-terminal domain-like"/>
    <property type="match status" value="1"/>
</dbReference>
<feature type="binding site" evidence="2">
    <location>
        <position position="246"/>
    </location>
    <ligand>
        <name>ATP</name>
        <dbReference type="ChEBI" id="CHEBI:30616"/>
    </ligand>
</feature>
<feature type="binding site" evidence="2">
    <location>
        <position position="247"/>
    </location>
    <ligand>
        <name>Mg(2+)</name>
        <dbReference type="ChEBI" id="CHEBI:18420"/>
        <label>5</label>
    </ligand>
</feature>
<keyword evidence="2" id="KW-0547">Nucleotide-binding</keyword>
<comment type="catalytic activity">
    <reaction evidence="2">
        <text>thiamine phosphate + ATP = thiamine diphosphate + ADP</text>
        <dbReference type="Rhea" id="RHEA:15913"/>
        <dbReference type="ChEBI" id="CHEBI:30616"/>
        <dbReference type="ChEBI" id="CHEBI:37575"/>
        <dbReference type="ChEBI" id="CHEBI:58937"/>
        <dbReference type="ChEBI" id="CHEBI:456216"/>
        <dbReference type="EC" id="2.7.4.16"/>
    </reaction>
</comment>
<evidence type="ECO:0000259" key="3">
    <source>
        <dbReference type="Pfam" id="PF00586"/>
    </source>
</evidence>
<feature type="binding site" evidence="2">
    <location>
        <position position="351"/>
    </location>
    <ligand>
        <name>substrate</name>
    </ligand>
</feature>
<comment type="similarity">
    <text evidence="2">Belongs to the thiamine-monophosphate kinase family.</text>
</comment>
<accession>A0A5C4RZL0</accession>
<feature type="binding site" evidence="2">
    <location>
        <position position="297"/>
    </location>
    <ligand>
        <name>substrate</name>
    </ligand>
</feature>
<evidence type="ECO:0000313" key="4">
    <source>
        <dbReference type="EMBL" id="TNJ36379.1"/>
    </source>
</evidence>
<dbReference type="GO" id="GO:0009228">
    <property type="term" value="P:thiamine biosynthetic process"/>
    <property type="evidence" value="ECO:0007669"/>
    <property type="project" value="UniProtKB-KW"/>
</dbReference>
<keyword evidence="2" id="KW-0460">Magnesium</keyword>
<gene>
    <name evidence="2 4" type="primary">thiL</name>
    <name evidence="4" type="ORF">FGF68_07875</name>
</gene>
<dbReference type="GO" id="GO:0005524">
    <property type="term" value="F:ATP binding"/>
    <property type="evidence" value="ECO:0007669"/>
    <property type="project" value="UniProtKB-UniRule"/>
</dbReference>
<keyword evidence="5" id="KW-1185">Reference proteome</keyword>
<feature type="binding site" evidence="2">
    <location>
        <position position="39"/>
    </location>
    <ligand>
        <name>Mg(2+)</name>
        <dbReference type="ChEBI" id="CHEBI:18420"/>
        <label>3</label>
    </ligand>
</feature>
<dbReference type="PIRSF" id="PIRSF005303">
    <property type="entry name" value="Thiam_monoph_kin"/>
    <property type="match status" value="1"/>
</dbReference>
<comment type="pathway">
    <text evidence="2">Cofactor biosynthesis; thiamine diphosphate biosynthesis; thiamine diphosphate from thiamine phosphate: step 1/1.</text>
</comment>
<dbReference type="Proteomes" id="UP000309544">
    <property type="component" value="Unassembled WGS sequence"/>
</dbReference>
<sequence length="354" mass="38082">MSLKPIAELGEFGLIEKIAELCEPTLAAAEGLQEGIGDDCAVYRLSESILQVATTDLLVEQVHFDLLYSPLQHLGSKALSVNVSDVAAMNAKPRYALVSIALPPSLPAEAVEQLYKGMAHAAGLYGVALAGGDTSASKSGIVISVTAVGETSPEQLALRSGARVGDMICVTGALGGSAAGLQVLMREKRIMVEHLENNEPYDKNIMANLKEYQGAIQCHLLPSARTDIIDYFHREGITPSAMIDISDGLSQDLQHICRRSGTGAHIEEGRIPLHPDARHIAEEFQHDALDYALGGGEDYQLLFTLGTEKFQNIATHPDITVIGKITPKEEGVNMSDIYGMQIDLAEHKAGFRHF</sequence>
<feature type="binding site" evidence="2">
    <location>
        <position position="56"/>
    </location>
    <ligand>
        <name>Mg(2+)</name>
        <dbReference type="ChEBI" id="CHEBI:18420"/>
        <label>1</label>
    </ligand>
</feature>